<reference evidence="1 2" key="1">
    <citation type="submission" date="2023-04" db="EMBL/GenBank/DDBJ databases">
        <title>Forest soil microbial communities from Buena Vista Peninsula, Colon Province, Panama.</title>
        <authorList>
            <person name="Bouskill N."/>
        </authorList>
    </citation>
    <scope>NUCLEOTIDE SEQUENCE [LARGE SCALE GENOMIC DNA]</scope>
    <source>
        <strain evidence="1 2">AC80</strain>
    </source>
</reference>
<comment type="caution">
    <text evidence="1">The sequence shown here is derived from an EMBL/GenBank/DDBJ whole genome shotgun (WGS) entry which is preliminary data.</text>
</comment>
<organism evidence="1 2">
    <name type="scientific">Mycolicibacterium frederiksbergense</name>
    <dbReference type="NCBI Taxonomy" id="117567"/>
    <lineage>
        <taxon>Bacteria</taxon>
        <taxon>Bacillati</taxon>
        <taxon>Actinomycetota</taxon>
        <taxon>Actinomycetes</taxon>
        <taxon>Mycobacteriales</taxon>
        <taxon>Mycobacteriaceae</taxon>
        <taxon>Mycolicibacterium</taxon>
    </lineage>
</organism>
<accession>A0ABT6KUR4</accession>
<proteinExistence type="predicted"/>
<keyword evidence="2" id="KW-1185">Reference proteome</keyword>
<sequence length="41" mass="4193">MALHAARDQVIHAAAAITETAIDVIASTSSTVGNRAATMVR</sequence>
<evidence type="ECO:0008006" key="3">
    <source>
        <dbReference type="Google" id="ProtNLM"/>
    </source>
</evidence>
<dbReference type="EMBL" id="JARXVE010000001">
    <property type="protein sequence ID" value="MDH6193625.1"/>
    <property type="molecule type" value="Genomic_DNA"/>
</dbReference>
<name>A0ABT6KUR4_9MYCO</name>
<evidence type="ECO:0000313" key="2">
    <source>
        <dbReference type="Proteomes" id="UP001160130"/>
    </source>
</evidence>
<dbReference type="Proteomes" id="UP001160130">
    <property type="component" value="Unassembled WGS sequence"/>
</dbReference>
<gene>
    <name evidence="1" type="ORF">M2272_000246</name>
</gene>
<protein>
    <recommendedName>
        <fullName evidence="3">PE family protein</fullName>
    </recommendedName>
</protein>
<evidence type="ECO:0000313" key="1">
    <source>
        <dbReference type="EMBL" id="MDH6193625.1"/>
    </source>
</evidence>